<feature type="coiled-coil region" evidence="2">
    <location>
        <begin position="431"/>
        <end position="471"/>
    </location>
</feature>
<dbReference type="GO" id="GO:0030119">
    <property type="term" value="C:AP-type membrane coat adaptor complex"/>
    <property type="evidence" value="ECO:0007669"/>
    <property type="project" value="TreeGrafter"/>
</dbReference>
<dbReference type="PANTHER" id="PTHR34033:SF1">
    <property type="entry name" value="AP-5 COMPLEX SUBUNIT BETA-1"/>
    <property type="match status" value="1"/>
</dbReference>
<dbReference type="OrthoDB" id="646197at2759"/>
<feature type="compositionally biased region" description="Basic and acidic residues" evidence="3">
    <location>
        <begin position="199"/>
        <end position="210"/>
    </location>
</feature>
<evidence type="ECO:0000256" key="1">
    <source>
        <dbReference type="ARBA" id="ARBA00022737"/>
    </source>
</evidence>
<evidence type="ECO:0000256" key="2">
    <source>
        <dbReference type="SAM" id="Coils"/>
    </source>
</evidence>
<dbReference type="InterPro" id="IPR011989">
    <property type="entry name" value="ARM-like"/>
</dbReference>
<proteinExistence type="predicted"/>
<dbReference type="InterPro" id="IPR016024">
    <property type="entry name" value="ARM-type_fold"/>
</dbReference>
<evidence type="ECO:0000256" key="3">
    <source>
        <dbReference type="SAM" id="MobiDB-lite"/>
    </source>
</evidence>
<name>A0A812UJN4_9DINO</name>
<dbReference type="PANTHER" id="PTHR34033">
    <property type="entry name" value="AP-5 COMPLEX SUBUNIT BETA-1"/>
    <property type="match status" value="1"/>
</dbReference>
<dbReference type="InterPro" id="IPR004155">
    <property type="entry name" value="PBS_lyase_HEAT"/>
</dbReference>
<dbReference type="Proteomes" id="UP000601435">
    <property type="component" value="Unassembled WGS sequence"/>
</dbReference>
<feature type="non-terminal residue" evidence="4">
    <location>
        <position position="1"/>
    </location>
</feature>
<reference evidence="4" key="1">
    <citation type="submission" date="2021-02" db="EMBL/GenBank/DDBJ databases">
        <authorList>
            <person name="Dougan E. K."/>
            <person name="Rhodes N."/>
            <person name="Thang M."/>
            <person name="Chan C."/>
        </authorList>
    </citation>
    <scope>NUCLEOTIDE SEQUENCE</scope>
</reference>
<keyword evidence="5" id="KW-1185">Reference proteome</keyword>
<gene>
    <name evidence="4" type="primary">Rpl26</name>
    <name evidence="4" type="ORF">SNEC2469_LOCUS16502</name>
</gene>
<dbReference type="Pfam" id="PF13646">
    <property type="entry name" value="HEAT_2"/>
    <property type="match status" value="1"/>
</dbReference>
<evidence type="ECO:0000313" key="4">
    <source>
        <dbReference type="EMBL" id="CAE7567038.1"/>
    </source>
</evidence>
<feature type="region of interest" description="Disordered" evidence="3">
    <location>
        <begin position="498"/>
        <end position="532"/>
    </location>
</feature>
<sequence length="1149" mass="125587">LGLLDRQTAVFVLPGAEEGDLLSSQWEKRWGDPGLDHKFPEDWLKVGAGSGGLPWLLNEYKEHLQASPSSIRLPFTLQYEPAADMASEELSLECPRQLFSLELTFSSSEHFVPIEPIRIPFIAADGGLVVDGDDGDGFPCLNKLLLQLRPLSPVPTSFGVNIAFNDSLSQMYLGQLEAFEVAFQALFGGCTAPHGNVQRELKQGSKKETRQPVNQSQPSLVEGMAQADSGPLTMAGRELMRNRIIAQSEATDLAVGKPGEDPPVWLESSDWRLKLGAASALSQKGAPQLAGAPEIRAALESSEEARQLIRRTLSAASEETGPRAVQLLQSEDSRLRRGALEALRLQDAPASELTPRIAELCVCDCCAEVRDVAASALRRQATEDVVEALAASLNATGNESSASRVAEDLLVELLGSAQDSLSKVPGSAYFAELARKDQEQAKAAAAEQQEQEEKLRELQDQQNELQKLQLQWLDLLPAKQVTEIEQSREVFTESKAPRLQEAQARKRRARRGMRDSAAQGSEMRTSEARERSKEDFWVEQSAGLLREAEEFRSLAPEELLEGSPKLLEWMAARSTDGVSSHLRRVATELLGNLGSLAGPEHHDALRQLMTSEDAQLRRLAVQALGKLRSSDSAAEVAKLLADSDSNVRRAAGVALAQMGAPAAAYIAKQLLSSDAEARKGAERSLLALKVSEGQRYQEGVLRLHALLPHLEPLLDSELSETRFAAASVIHRLRKHAEPVQTQSPASAPEAVLALLSVLEDPSEETRVAAMRQLRDASPLELLPHSATLLARSLADSSEMVRKLAVEVVGALRGPSAAAASDIIMGLLKHKLQTVRRAAVASMERLGMEPPARHLALLADEDPTLRCNASEALSKPEVLSSLDDRDLASLMSLSIDPHWAVRLAVAKCLCALSPESLRKHYNHAVILASGESALRAPFTRLAGMPNLSQNRDGSRISFFQSAFLSCFGRVLGFARGKTREDRRYGLLAGPVGDALIHASPSWQAEVLDLERGTVKELIQTQLGPFVVPAEVHVEDEDFDFEQEEYFDRWNSLPEGEMDLPEQEQDVTVNVDTTFAILFVPPCYHLLMRFAISSNSTIVRILTDRFQLLSYMDAFFLSWSRDAAMLADLSQDVDVRPKDVTRVGCSPCGTV</sequence>
<accession>A0A812UJN4</accession>
<keyword evidence="1" id="KW-0677">Repeat</keyword>
<dbReference type="GO" id="GO:0016197">
    <property type="term" value="P:endosomal transport"/>
    <property type="evidence" value="ECO:0007669"/>
    <property type="project" value="InterPro"/>
</dbReference>
<dbReference type="Gene3D" id="1.25.10.10">
    <property type="entry name" value="Leucine-rich Repeat Variant"/>
    <property type="match status" value="3"/>
</dbReference>
<dbReference type="Pfam" id="PF02985">
    <property type="entry name" value="HEAT"/>
    <property type="match status" value="1"/>
</dbReference>
<dbReference type="InterPro" id="IPR000357">
    <property type="entry name" value="HEAT"/>
</dbReference>
<dbReference type="AlphaFoldDB" id="A0A812UJN4"/>
<organism evidence="4 5">
    <name type="scientific">Symbiodinium necroappetens</name>
    <dbReference type="NCBI Taxonomy" id="1628268"/>
    <lineage>
        <taxon>Eukaryota</taxon>
        <taxon>Sar</taxon>
        <taxon>Alveolata</taxon>
        <taxon>Dinophyceae</taxon>
        <taxon>Suessiales</taxon>
        <taxon>Symbiodiniaceae</taxon>
        <taxon>Symbiodinium</taxon>
    </lineage>
</organism>
<keyword evidence="2" id="KW-0175">Coiled coil</keyword>
<dbReference type="InterPro" id="IPR038741">
    <property type="entry name" value="AP5B1"/>
</dbReference>
<feature type="region of interest" description="Disordered" evidence="3">
    <location>
        <begin position="199"/>
        <end position="220"/>
    </location>
</feature>
<dbReference type="SMART" id="SM00567">
    <property type="entry name" value="EZ_HEAT"/>
    <property type="match status" value="7"/>
</dbReference>
<protein>
    <submittedName>
        <fullName evidence="4">Rpl26 protein</fullName>
    </submittedName>
</protein>
<comment type="caution">
    <text evidence="4">The sequence shown here is derived from an EMBL/GenBank/DDBJ whole genome shotgun (WGS) entry which is preliminary data.</text>
</comment>
<evidence type="ECO:0000313" key="5">
    <source>
        <dbReference type="Proteomes" id="UP000601435"/>
    </source>
</evidence>
<dbReference type="SUPFAM" id="SSF48371">
    <property type="entry name" value="ARM repeat"/>
    <property type="match status" value="2"/>
</dbReference>
<dbReference type="EMBL" id="CAJNJA010026899">
    <property type="protein sequence ID" value="CAE7567038.1"/>
    <property type="molecule type" value="Genomic_DNA"/>
</dbReference>